<dbReference type="Proteomes" id="UP000252792">
    <property type="component" value="Unassembled WGS sequence"/>
</dbReference>
<sequence>MLSNGKIVIQSDLKKIIQDQKFLSISEDWRVEAFRNIMTCLEDNAFPCFFGRNACRKNSLRFAFIGEKKTIVEMVGALTEFTQSIANTELEDRLYSPLLIVFKENEFKKLTDEHDFAWNRIQEMHDHDISPWPKTIPTETDNSEWSFCFGGVELFINVSCPSHTQLKSRNLGRHVVFVINPREHFDVLASHKTPKGRNIREKIRHRVDSYNGGIVPAELGFYGDSDNLEWKQYILNEHDSNSRSRCPLHIQKKENSL</sequence>
<organism evidence="1 2">
    <name type="scientific">Marinomonas rhizomae</name>
    <dbReference type="NCBI Taxonomy" id="491948"/>
    <lineage>
        <taxon>Bacteria</taxon>
        <taxon>Pseudomonadati</taxon>
        <taxon>Pseudomonadota</taxon>
        <taxon>Gammaproteobacteria</taxon>
        <taxon>Oceanospirillales</taxon>
        <taxon>Oceanospirillaceae</taxon>
        <taxon>Marinomonas</taxon>
    </lineage>
</organism>
<proteinExistence type="predicted"/>
<keyword evidence="2" id="KW-1185">Reference proteome</keyword>
<dbReference type="AlphaFoldDB" id="A0A366JBK1"/>
<accession>A0A366JBK1</accession>
<evidence type="ECO:0000313" key="1">
    <source>
        <dbReference type="EMBL" id="RBP84237.1"/>
    </source>
</evidence>
<evidence type="ECO:0000313" key="2">
    <source>
        <dbReference type="Proteomes" id="UP000252792"/>
    </source>
</evidence>
<name>A0A366JBK1_9GAMM</name>
<dbReference type="Pfam" id="PF08892">
    <property type="entry name" value="YqcI_YcgG"/>
    <property type="match status" value="1"/>
</dbReference>
<dbReference type="InterPro" id="IPR014988">
    <property type="entry name" value="Uncharacterised_YqcI/YcgG"/>
</dbReference>
<dbReference type="PANTHER" id="PTHR40045">
    <property type="entry name" value="YCGG FAMILY PROTEIN"/>
    <property type="match status" value="1"/>
</dbReference>
<reference evidence="1 2" key="1">
    <citation type="submission" date="2018-06" db="EMBL/GenBank/DDBJ databases">
        <title>Genomic Encyclopedia of Type Strains, Phase III (KMG-III): the genomes of soil and plant-associated and newly described type strains.</title>
        <authorList>
            <person name="Whitman W."/>
        </authorList>
    </citation>
    <scope>NUCLEOTIDE SEQUENCE [LARGE SCALE GENOMIC DNA]</scope>
    <source>
        <strain evidence="1 2">CECT 7377</strain>
    </source>
</reference>
<comment type="caution">
    <text evidence="1">The sequence shown here is derived from an EMBL/GenBank/DDBJ whole genome shotgun (WGS) entry which is preliminary data.</text>
</comment>
<protein>
    <recommendedName>
        <fullName evidence="3">YqcI/YcgG family protein</fullName>
    </recommendedName>
</protein>
<gene>
    <name evidence="1" type="ORF">DFP80_104140</name>
</gene>
<dbReference type="PANTHER" id="PTHR40045:SF1">
    <property type="entry name" value="YQCI_YCGG FAMILY PROTEIN"/>
    <property type="match status" value="1"/>
</dbReference>
<evidence type="ECO:0008006" key="3">
    <source>
        <dbReference type="Google" id="ProtNLM"/>
    </source>
</evidence>
<dbReference type="EMBL" id="QNSE01000004">
    <property type="protein sequence ID" value="RBP84237.1"/>
    <property type="molecule type" value="Genomic_DNA"/>
</dbReference>
<dbReference type="RefSeq" id="WP_206610566.1">
    <property type="nucleotide sequence ID" value="NZ_QNSE01000004.1"/>
</dbReference>